<keyword evidence="1" id="KW-0472">Membrane</keyword>
<evidence type="ECO:0000313" key="2">
    <source>
        <dbReference type="EMBL" id="RAJ14413.1"/>
    </source>
</evidence>
<protein>
    <submittedName>
        <fullName evidence="2">Uncharacterized protein</fullName>
    </submittedName>
</protein>
<gene>
    <name evidence="2" type="ORF">LY08_01588</name>
</gene>
<dbReference type="RefSeq" id="WP_245907572.1">
    <property type="nucleotide sequence ID" value="NZ_QLLO01000005.1"/>
</dbReference>
<accession>A0A327RG35</accession>
<keyword evidence="1" id="KW-1133">Transmembrane helix</keyword>
<feature type="transmembrane region" description="Helical" evidence="1">
    <location>
        <begin position="111"/>
        <end position="130"/>
    </location>
</feature>
<comment type="caution">
    <text evidence="2">The sequence shown here is derived from an EMBL/GenBank/DDBJ whole genome shotgun (WGS) entry which is preliminary data.</text>
</comment>
<dbReference type="Proteomes" id="UP000248703">
    <property type="component" value="Unassembled WGS sequence"/>
</dbReference>
<feature type="transmembrane region" description="Helical" evidence="1">
    <location>
        <begin position="13"/>
        <end position="33"/>
    </location>
</feature>
<evidence type="ECO:0000256" key="1">
    <source>
        <dbReference type="SAM" id="Phobius"/>
    </source>
</evidence>
<sequence length="186" mass="20710">VGHKLKNRMAKKIGILILIIIISIILASIYGILHNQASYNISEEYFTNFKFDQFGLWENGYGDERLKVSIVGILSTWWFGLIIGIINGLIGINQQTSRLMIKGVVGATTRILISAFIFGILGVFVGYITLSKLHFDWNIPSDLVDPSSFLAAGTMHTFSYLGGIIGLIYGIKYQLKIKKASAQHRL</sequence>
<dbReference type="EMBL" id="QLLO01000005">
    <property type="protein sequence ID" value="RAJ14413.1"/>
    <property type="molecule type" value="Genomic_DNA"/>
</dbReference>
<feature type="transmembrane region" description="Helical" evidence="1">
    <location>
        <begin position="150"/>
        <end position="171"/>
    </location>
</feature>
<reference evidence="2 3" key="1">
    <citation type="submission" date="2018-06" db="EMBL/GenBank/DDBJ databases">
        <title>Genomic Encyclopedia of Archaeal and Bacterial Type Strains, Phase II (KMG-II): from individual species to whole genera.</title>
        <authorList>
            <person name="Goeker M."/>
        </authorList>
    </citation>
    <scope>NUCLEOTIDE SEQUENCE [LARGE SCALE GENOMIC DNA]</scope>
    <source>
        <strain evidence="2 3">DSM 24464</strain>
    </source>
</reference>
<keyword evidence="1" id="KW-0812">Transmembrane</keyword>
<feature type="transmembrane region" description="Helical" evidence="1">
    <location>
        <begin position="68"/>
        <end position="90"/>
    </location>
</feature>
<proteinExistence type="predicted"/>
<evidence type="ECO:0000313" key="3">
    <source>
        <dbReference type="Proteomes" id="UP000248703"/>
    </source>
</evidence>
<keyword evidence="3" id="KW-1185">Reference proteome</keyword>
<name>A0A327RG35_9FLAO</name>
<organism evidence="2 3">
    <name type="scientific">Olleya aquimaris</name>
    <dbReference type="NCBI Taxonomy" id="639310"/>
    <lineage>
        <taxon>Bacteria</taxon>
        <taxon>Pseudomonadati</taxon>
        <taxon>Bacteroidota</taxon>
        <taxon>Flavobacteriia</taxon>
        <taxon>Flavobacteriales</taxon>
        <taxon>Flavobacteriaceae</taxon>
    </lineage>
</organism>
<feature type="non-terminal residue" evidence="2">
    <location>
        <position position="1"/>
    </location>
</feature>
<dbReference type="AlphaFoldDB" id="A0A327RG35"/>